<protein>
    <submittedName>
        <fullName evidence="1">Uncharacterized protein</fullName>
    </submittedName>
</protein>
<proteinExistence type="predicted"/>
<organism evidence="1 2">
    <name type="scientific">Plakobranchus ocellatus</name>
    <dbReference type="NCBI Taxonomy" id="259542"/>
    <lineage>
        <taxon>Eukaryota</taxon>
        <taxon>Metazoa</taxon>
        <taxon>Spiralia</taxon>
        <taxon>Lophotrochozoa</taxon>
        <taxon>Mollusca</taxon>
        <taxon>Gastropoda</taxon>
        <taxon>Heterobranchia</taxon>
        <taxon>Euthyneura</taxon>
        <taxon>Panpulmonata</taxon>
        <taxon>Sacoglossa</taxon>
        <taxon>Placobranchoidea</taxon>
        <taxon>Plakobranchidae</taxon>
        <taxon>Plakobranchus</taxon>
    </lineage>
</organism>
<accession>A0AAV4AW29</accession>
<name>A0AAV4AW29_9GAST</name>
<reference evidence="1 2" key="1">
    <citation type="journal article" date="2021" name="Elife">
        <title>Chloroplast acquisition without the gene transfer in kleptoplastic sea slugs, Plakobranchus ocellatus.</title>
        <authorList>
            <person name="Maeda T."/>
            <person name="Takahashi S."/>
            <person name="Yoshida T."/>
            <person name="Shimamura S."/>
            <person name="Takaki Y."/>
            <person name="Nagai Y."/>
            <person name="Toyoda A."/>
            <person name="Suzuki Y."/>
            <person name="Arimoto A."/>
            <person name="Ishii H."/>
            <person name="Satoh N."/>
            <person name="Nishiyama T."/>
            <person name="Hasebe M."/>
            <person name="Maruyama T."/>
            <person name="Minagawa J."/>
            <person name="Obokata J."/>
            <person name="Shigenobu S."/>
        </authorList>
    </citation>
    <scope>NUCLEOTIDE SEQUENCE [LARGE SCALE GENOMIC DNA]</scope>
</reference>
<dbReference type="AlphaFoldDB" id="A0AAV4AW29"/>
<evidence type="ECO:0000313" key="1">
    <source>
        <dbReference type="EMBL" id="GFO10741.1"/>
    </source>
</evidence>
<dbReference type="Proteomes" id="UP000735302">
    <property type="component" value="Unassembled WGS sequence"/>
</dbReference>
<keyword evidence="2" id="KW-1185">Reference proteome</keyword>
<sequence>MGKGNSLRLAVTDIPTANARACGNPRSRLRFLSLSIYICCTASAVHNFIIRFPDERYSGSYLLTTARRCSKKSLDIRASAGITRESDFSERGLNNYAQGQSLNALGRADVTSIGDVLFDLFVRYWIEEQTEW</sequence>
<dbReference type="EMBL" id="BLXT01004211">
    <property type="protein sequence ID" value="GFO10741.1"/>
    <property type="molecule type" value="Genomic_DNA"/>
</dbReference>
<comment type="caution">
    <text evidence="1">The sequence shown here is derived from an EMBL/GenBank/DDBJ whole genome shotgun (WGS) entry which is preliminary data.</text>
</comment>
<evidence type="ECO:0000313" key="2">
    <source>
        <dbReference type="Proteomes" id="UP000735302"/>
    </source>
</evidence>
<gene>
    <name evidence="1" type="ORF">PoB_003724600</name>
</gene>